<dbReference type="OrthoDB" id="3176683at2"/>
<keyword evidence="6 12" id="KW-1133">Transmembrane helix</keyword>
<evidence type="ECO:0000256" key="9">
    <source>
        <dbReference type="ARBA" id="ARBA00061644"/>
    </source>
</evidence>
<feature type="transmembrane region" description="Helical" evidence="12">
    <location>
        <begin position="296"/>
        <end position="317"/>
    </location>
</feature>
<evidence type="ECO:0000259" key="14">
    <source>
        <dbReference type="PROSITE" id="PS50929"/>
    </source>
</evidence>
<evidence type="ECO:0000313" key="16">
    <source>
        <dbReference type="Proteomes" id="UP000003560"/>
    </source>
</evidence>
<dbReference type="InterPro" id="IPR017871">
    <property type="entry name" value="ABC_transporter-like_CS"/>
</dbReference>
<dbReference type="STRING" id="445975.COLSTE_01041"/>
<dbReference type="CDD" id="cd18547">
    <property type="entry name" value="ABC_6TM_Tm288_like"/>
    <property type="match status" value="1"/>
</dbReference>
<dbReference type="RefSeq" id="WP_006720696.1">
    <property type="nucleotide sequence ID" value="NZ_CP085935.1"/>
</dbReference>
<dbReference type="EMBL" id="ABXJ01000059">
    <property type="protein sequence ID" value="EEA90757.1"/>
    <property type="molecule type" value="Genomic_DNA"/>
</dbReference>
<keyword evidence="5 15" id="KW-0067">ATP-binding</keyword>
<dbReference type="AlphaFoldDB" id="B6GAE3"/>
<dbReference type="Gene3D" id="3.40.50.300">
    <property type="entry name" value="P-loop containing nucleotide triphosphate hydrolases"/>
    <property type="match status" value="1"/>
</dbReference>
<evidence type="ECO:0000259" key="13">
    <source>
        <dbReference type="PROSITE" id="PS50893"/>
    </source>
</evidence>
<dbReference type="Gene3D" id="1.20.1560.10">
    <property type="entry name" value="ABC transporter type 1, transmembrane domain"/>
    <property type="match status" value="1"/>
</dbReference>
<dbReference type="InterPro" id="IPR027417">
    <property type="entry name" value="P-loop_NTPase"/>
</dbReference>
<dbReference type="InterPro" id="IPR003439">
    <property type="entry name" value="ABC_transporter-like_ATP-bd"/>
</dbReference>
<dbReference type="SMART" id="SM00382">
    <property type="entry name" value="AAA"/>
    <property type="match status" value="1"/>
</dbReference>
<feature type="compositionally biased region" description="Basic and acidic residues" evidence="11">
    <location>
        <begin position="25"/>
        <end position="39"/>
    </location>
</feature>
<dbReference type="PANTHER" id="PTHR43394:SF1">
    <property type="entry name" value="ATP-BINDING CASSETTE SUB-FAMILY B MEMBER 10, MITOCHONDRIAL"/>
    <property type="match status" value="1"/>
</dbReference>
<dbReference type="SUPFAM" id="SSF52540">
    <property type="entry name" value="P-loop containing nucleoside triphosphate hydrolases"/>
    <property type="match status" value="1"/>
</dbReference>
<comment type="similarity">
    <text evidence="9">Belongs to the ABC transporter superfamily. Lipid exporter (TC 3.A.1.106) family.</text>
</comment>
<comment type="subcellular location">
    <subcellularLocation>
        <location evidence="1">Cell membrane</location>
        <topology evidence="1">Multi-pass membrane protein</topology>
    </subcellularLocation>
</comment>
<dbReference type="InterPro" id="IPR011527">
    <property type="entry name" value="ABC1_TM_dom"/>
</dbReference>
<dbReference type="Proteomes" id="UP000003560">
    <property type="component" value="Unassembled WGS sequence"/>
</dbReference>
<dbReference type="PANTHER" id="PTHR43394">
    <property type="entry name" value="ATP-DEPENDENT PERMEASE MDL1, MITOCHONDRIAL"/>
    <property type="match status" value="1"/>
</dbReference>
<gene>
    <name evidence="15" type="ORF">COLSTE_01041</name>
</gene>
<feature type="transmembrane region" description="Helical" evidence="12">
    <location>
        <begin position="96"/>
        <end position="116"/>
    </location>
</feature>
<dbReference type="GeneID" id="98002002"/>
<evidence type="ECO:0000256" key="5">
    <source>
        <dbReference type="ARBA" id="ARBA00022840"/>
    </source>
</evidence>
<dbReference type="InterPro" id="IPR039421">
    <property type="entry name" value="Type_1_exporter"/>
</dbReference>
<evidence type="ECO:0000256" key="2">
    <source>
        <dbReference type="ARBA" id="ARBA00022448"/>
    </source>
</evidence>
<keyword evidence="4" id="KW-0547">Nucleotide-binding</keyword>
<feature type="transmembrane region" description="Helical" evidence="12">
    <location>
        <begin position="178"/>
        <end position="196"/>
    </location>
</feature>
<dbReference type="SUPFAM" id="SSF90123">
    <property type="entry name" value="ABC transporter transmembrane region"/>
    <property type="match status" value="1"/>
</dbReference>
<dbReference type="GO" id="GO:0016887">
    <property type="term" value="F:ATP hydrolysis activity"/>
    <property type="evidence" value="ECO:0007669"/>
    <property type="project" value="InterPro"/>
</dbReference>
<feature type="domain" description="ABC transporter" evidence="13">
    <location>
        <begin position="417"/>
        <end position="651"/>
    </location>
</feature>
<feature type="transmembrane region" description="Helical" evidence="12">
    <location>
        <begin position="57"/>
        <end position="90"/>
    </location>
</feature>
<comment type="function">
    <text evidence="8">ABC transporter involved in fatty acid import. Transmembrane domains (TMD) form a pore in the membrane and the ATP-binding domain (NBD) is responsible for energy generation.</text>
</comment>
<reference evidence="15 16" key="1">
    <citation type="submission" date="2008-10" db="EMBL/GenBank/DDBJ databases">
        <title>Draft genome sequence of Collinsella stercoris (DSM 13279).</title>
        <authorList>
            <person name="Sudarsanam P."/>
            <person name="Ley R."/>
            <person name="Guruge J."/>
            <person name="Turnbaugh P.J."/>
            <person name="Mahowald M."/>
            <person name="Liep D."/>
            <person name="Gordon J."/>
        </authorList>
    </citation>
    <scope>NUCLEOTIDE SEQUENCE [LARGE SCALE GENOMIC DNA]</scope>
    <source>
        <strain evidence="15 16">DSM 13279</strain>
    </source>
</reference>
<dbReference type="GO" id="GO:0005886">
    <property type="term" value="C:plasma membrane"/>
    <property type="evidence" value="ECO:0007669"/>
    <property type="project" value="UniProtKB-SubCell"/>
</dbReference>
<evidence type="ECO:0000256" key="1">
    <source>
        <dbReference type="ARBA" id="ARBA00004651"/>
    </source>
</evidence>
<dbReference type="GO" id="GO:0015421">
    <property type="term" value="F:ABC-type oligopeptide transporter activity"/>
    <property type="evidence" value="ECO:0007669"/>
    <property type="project" value="TreeGrafter"/>
</dbReference>
<keyword evidence="2" id="KW-0813">Transport</keyword>
<dbReference type="PROSITE" id="PS00211">
    <property type="entry name" value="ABC_TRANSPORTER_1"/>
    <property type="match status" value="1"/>
</dbReference>
<reference evidence="15 16" key="2">
    <citation type="submission" date="2008-10" db="EMBL/GenBank/DDBJ databases">
        <authorList>
            <person name="Fulton L."/>
            <person name="Clifton S."/>
            <person name="Fulton B."/>
            <person name="Xu J."/>
            <person name="Minx P."/>
            <person name="Pepin K.H."/>
            <person name="Johnson M."/>
            <person name="Thiruvilangam P."/>
            <person name="Bhonagiri V."/>
            <person name="Nash W.E."/>
            <person name="Mardis E.R."/>
            <person name="Wilson R.K."/>
        </authorList>
    </citation>
    <scope>NUCLEOTIDE SEQUENCE [LARGE SCALE GENOMIC DNA]</scope>
    <source>
        <strain evidence="15 16">DSM 13279</strain>
    </source>
</reference>
<dbReference type="HOGENOM" id="CLU_000604_84_4_11"/>
<organism evidence="15 16">
    <name type="scientific">Collinsella stercoris DSM 13279</name>
    <dbReference type="NCBI Taxonomy" id="445975"/>
    <lineage>
        <taxon>Bacteria</taxon>
        <taxon>Bacillati</taxon>
        <taxon>Actinomycetota</taxon>
        <taxon>Coriobacteriia</taxon>
        <taxon>Coriobacteriales</taxon>
        <taxon>Coriobacteriaceae</taxon>
        <taxon>Collinsella</taxon>
    </lineage>
</organism>
<feature type="transmembrane region" description="Helical" evidence="12">
    <location>
        <begin position="202"/>
        <end position="224"/>
    </location>
</feature>
<evidence type="ECO:0000256" key="10">
    <source>
        <dbReference type="ARBA" id="ARBA00071747"/>
    </source>
</evidence>
<evidence type="ECO:0000256" key="4">
    <source>
        <dbReference type="ARBA" id="ARBA00022741"/>
    </source>
</evidence>
<accession>B6GAE3</accession>
<dbReference type="eggNOG" id="COG1132">
    <property type="taxonomic scope" value="Bacteria"/>
</dbReference>
<evidence type="ECO:0000256" key="8">
    <source>
        <dbReference type="ARBA" id="ARBA00055053"/>
    </source>
</evidence>
<evidence type="ECO:0000256" key="7">
    <source>
        <dbReference type="ARBA" id="ARBA00023136"/>
    </source>
</evidence>
<evidence type="ECO:0000313" key="15">
    <source>
        <dbReference type="EMBL" id="EEA90757.1"/>
    </source>
</evidence>
<dbReference type="InterPro" id="IPR036640">
    <property type="entry name" value="ABC1_TM_sf"/>
</dbReference>
<dbReference type="PROSITE" id="PS50929">
    <property type="entry name" value="ABC_TM1F"/>
    <property type="match status" value="1"/>
</dbReference>
<dbReference type="Pfam" id="PF00005">
    <property type="entry name" value="ABC_tran"/>
    <property type="match status" value="1"/>
</dbReference>
<dbReference type="InterPro" id="IPR003593">
    <property type="entry name" value="AAA+_ATPase"/>
</dbReference>
<dbReference type="Pfam" id="PF00664">
    <property type="entry name" value="ABC_membrane"/>
    <property type="match status" value="1"/>
</dbReference>
<evidence type="ECO:0000256" key="3">
    <source>
        <dbReference type="ARBA" id="ARBA00022692"/>
    </source>
</evidence>
<keyword evidence="3 12" id="KW-0812">Transmembrane</keyword>
<protein>
    <recommendedName>
        <fullName evidence="10">Fatty acid ABC transporter ATP-binding/permease protein</fullName>
    </recommendedName>
</protein>
<feature type="region of interest" description="Disordered" evidence="11">
    <location>
        <begin position="16"/>
        <end position="39"/>
    </location>
</feature>
<name>B6GAE3_9ACTN</name>
<feature type="domain" description="ABC transmembrane type-1" evidence="14">
    <location>
        <begin position="62"/>
        <end position="348"/>
    </location>
</feature>
<sequence>MPNPYASTAGASTITATVSGNDNLNDFHDPRGGDRQRESMGAREVARRIFTYVRPHAGLFTASFACAALSVVLQLFVPILIGCAIDLIVGAGRVDLASLIPLLVQLAATVLAAAALQWVQGACVNRLSCATVRDLRTEAYDKLTCVPLSLIDRHPHGDYISRVVNDVDQVGDGLLQGLTQLFNGVVTIAATLVFMFTTSVPMAFLVVLVTPFAVLAAGAMARFAGRSFAAQMGIQGELSAYVEEYVGAQRLVSSFAYGDRAREGFAHINRELYTAGERAQFLSSLANPGTRFVNNCMYAVVAVAGFVGVVTGFPAVLTVGDVQVFLSYANQYTKPFNEISGVVTQIQGAFASARRVFALLDAPEDGAGEAPTAVSPIAPRADDGAATGLTCGSAPCIELDAPALGGASPAGPLVGDVVFDHVDFSYVPGHPLLQGICLHARPGMRMALVGPTGCGKTTLINLLLRFYDVDAGEIRVNGKPTTAYAREDLRRAFGMVLQESWLFEGSVHDNIAYGCPGASREQVEDAARRARADAFIRALPAGYDTVLPENGGSLSQGQRQLLCIARVMLADPEILLLDEATSSIDTRTELQVQAAFDDLMRGRTSFVVAHRLSTIREADCILVMRDGRIVERGTHDGLLAAGGFYAELYNSQFATTC</sequence>
<evidence type="ECO:0000256" key="12">
    <source>
        <dbReference type="SAM" id="Phobius"/>
    </source>
</evidence>
<evidence type="ECO:0000256" key="6">
    <source>
        <dbReference type="ARBA" id="ARBA00022989"/>
    </source>
</evidence>
<keyword evidence="7 12" id="KW-0472">Membrane</keyword>
<proteinExistence type="inferred from homology"/>
<comment type="caution">
    <text evidence="15">The sequence shown here is derived from an EMBL/GenBank/DDBJ whole genome shotgun (WGS) entry which is preliminary data.</text>
</comment>
<keyword evidence="16" id="KW-1185">Reference proteome</keyword>
<dbReference type="FunFam" id="3.40.50.300:FF:000287">
    <property type="entry name" value="Multidrug ABC transporter ATP-binding protein"/>
    <property type="match status" value="1"/>
</dbReference>
<evidence type="ECO:0000256" key="11">
    <source>
        <dbReference type="SAM" id="MobiDB-lite"/>
    </source>
</evidence>
<dbReference type="PROSITE" id="PS50893">
    <property type="entry name" value="ABC_TRANSPORTER_2"/>
    <property type="match status" value="1"/>
</dbReference>
<dbReference type="GO" id="GO:0005524">
    <property type="term" value="F:ATP binding"/>
    <property type="evidence" value="ECO:0007669"/>
    <property type="project" value="UniProtKB-KW"/>
</dbReference>